<evidence type="ECO:0000256" key="3">
    <source>
        <dbReference type="ARBA" id="ARBA00022737"/>
    </source>
</evidence>
<evidence type="ECO:0000259" key="8">
    <source>
        <dbReference type="PROSITE" id="PS51873"/>
    </source>
</evidence>
<dbReference type="OrthoDB" id="10009520at2759"/>
<keyword evidence="5" id="KW-0833">Ubl conjugation pathway</keyword>
<organism evidence="9 10">
    <name type="scientific">Elsinoe ampelina</name>
    <dbReference type="NCBI Taxonomy" id="302913"/>
    <lineage>
        <taxon>Eukaryota</taxon>
        <taxon>Fungi</taxon>
        <taxon>Dikarya</taxon>
        <taxon>Ascomycota</taxon>
        <taxon>Pezizomycotina</taxon>
        <taxon>Dothideomycetes</taxon>
        <taxon>Dothideomycetidae</taxon>
        <taxon>Myriangiales</taxon>
        <taxon>Elsinoaceae</taxon>
        <taxon>Elsinoe</taxon>
    </lineage>
</organism>
<dbReference type="CDD" id="cd20335">
    <property type="entry name" value="BRcat_RBR"/>
    <property type="match status" value="1"/>
</dbReference>
<dbReference type="GO" id="GO:0016567">
    <property type="term" value="P:protein ubiquitination"/>
    <property type="evidence" value="ECO:0007669"/>
    <property type="project" value="InterPro"/>
</dbReference>
<evidence type="ECO:0000313" key="10">
    <source>
        <dbReference type="Proteomes" id="UP000799538"/>
    </source>
</evidence>
<dbReference type="GO" id="GO:0004842">
    <property type="term" value="F:ubiquitin-protein transferase activity"/>
    <property type="evidence" value="ECO:0007669"/>
    <property type="project" value="InterPro"/>
</dbReference>
<keyword evidence="1" id="KW-0808">Transferase</keyword>
<evidence type="ECO:0000256" key="1">
    <source>
        <dbReference type="ARBA" id="ARBA00022679"/>
    </source>
</evidence>
<keyword evidence="4" id="KW-0863">Zinc-finger</keyword>
<dbReference type="PROSITE" id="PS51873">
    <property type="entry name" value="TRIAD"/>
    <property type="match status" value="1"/>
</dbReference>
<dbReference type="InterPro" id="IPR031127">
    <property type="entry name" value="E3_UB_ligase_RBR"/>
</dbReference>
<evidence type="ECO:0000313" key="9">
    <source>
        <dbReference type="EMBL" id="KAF2226834.1"/>
    </source>
</evidence>
<evidence type="ECO:0000256" key="5">
    <source>
        <dbReference type="ARBA" id="ARBA00022786"/>
    </source>
</evidence>
<keyword evidence="2" id="KW-0479">Metal-binding</keyword>
<sequence>MQSATPLQIPTFSTARSGLLQAPPAHSGTLQAPPAKSTNTSSPQEAKEPPTHACVICCDSLPEVDMKQPCRFCKEWFCDECIADMFDRAIDTPTAMPPKCHMIFQLHTGLPLLSTERAQMFRDKFEEWLATDKVYCPVKTCATFIPERIYHPVIACPTCCIGICLECRQTAHAGKPCDTTVKDHEMAMMAQYGYKQCPVCRTAVKRMFGCSHM</sequence>
<dbReference type="Proteomes" id="UP000799538">
    <property type="component" value="Unassembled WGS sequence"/>
</dbReference>
<evidence type="ECO:0000256" key="4">
    <source>
        <dbReference type="ARBA" id="ARBA00022771"/>
    </source>
</evidence>
<feature type="non-terminal residue" evidence="9">
    <location>
        <position position="213"/>
    </location>
</feature>
<keyword evidence="10" id="KW-1185">Reference proteome</keyword>
<feature type="domain" description="RING-type" evidence="8">
    <location>
        <begin position="50"/>
        <end position="213"/>
    </location>
</feature>
<keyword evidence="3" id="KW-0677">Repeat</keyword>
<dbReference type="GO" id="GO:0008270">
    <property type="term" value="F:zinc ion binding"/>
    <property type="evidence" value="ECO:0007669"/>
    <property type="project" value="UniProtKB-KW"/>
</dbReference>
<dbReference type="EMBL" id="ML992502">
    <property type="protein sequence ID" value="KAF2226834.1"/>
    <property type="molecule type" value="Genomic_DNA"/>
</dbReference>
<feature type="region of interest" description="Disordered" evidence="7">
    <location>
        <begin position="18"/>
        <end position="48"/>
    </location>
</feature>
<reference evidence="10" key="1">
    <citation type="journal article" date="2020" name="Stud. Mycol.">
        <title>101 Dothideomycetes genomes: A test case for predicting lifestyles and emergence of pathogens.</title>
        <authorList>
            <person name="Haridas S."/>
            <person name="Albert R."/>
            <person name="Binder M."/>
            <person name="Bloem J."/>
            <person name="LaButti K."/>
            <person name="Salamov A."/>
            <person name="Andreopoulos B."/>
            <person name="Baker S."/>
            <person name="Barry K."/>
            <person name="Bills G."/>
            <person name="Bluhm B."/>
            <person name="Cannon C."/>
            <person name="Castanera R."/>
            <person name="Culley D."/>
            <person name="Daum C."/>
            <person name="Ezra D."/>
            <person name="Gonzalez J."/>
            <person name="Henrissat B."/>
            <person name="Kuo A."/>
            <person name="Liang C."/>
            <person name="Lipzen A."/>
            <person name="Lutzoni F."/>
            <person name="Magnuson J."/>
            <person name="Mondo S."/>
            <person name="Nolan M."/>
            <person name="Ohm R."/>
            <person name="Pangilinan J."/>
            <person name="Park H.-J."/>
            <person name="Ramirez L."/>
            <person name="Alfaro M."/>
            <person name="Sun H."/>
            <person name="Tritt A."/>
            <person name="Yoshinaga Y."/>
            <person name="Zwiers L.-H."/>
            <person name="Turgeon B."/>
            <person name="Goodwin S."/>
            <person name="Spatafora J."/>
            <person name="Crous P."/>
            <person name="Grigoriev I."/>
        </authorList>
    </citation>
    <scope>NUCLEOTIDE SEQUENCE [LARGE SCALE GENOMIC DNA]</scope>
    <source>
        <strain evidence="10">CECT 20119</strain>
    </source>
</reference>
<evidence type="ECO:0000256" key="6">
    <source>
        <dbReference type="ARBA" id="ARBA00022833"/>
    </source>
</evidence>
<proteinExistence type="predicted"/>
<name>A0A6A6GM33_9PEZI</name>
<dbReference type="InterPro" id="IPR044066">
    <property type="entry name" value="TRIAD_supradom"/>
</dbReference>
<dbReference type="AlphaFoldDB" id="A0A6A6GM33"/>
<dbReference type="PANTHER" id="PTHR11685">
    <property type="entry name" value="RBR FAMILY RING FINGER AND IBR DOMAIN-CONTAINING"/>
    <property type="match status" value="1"/>
</dbReference>
<evidence type="ECO:0000256" key="7">
    <source>
        <dbReference type="SAM" id="MobiDB-lite"/>
    </source>
</evidence>
<accession>A0A6A6GM33</accession>
<protein>
    <recommendedName>
        <fullName evidence="8">RING-type domain-containing protein</fullName>
    </recommendedName>
</protein>
<keyword evidence="6" id="KW-0862">Zinc</keyword>
<evidence type="ECO:0000256" key="2">
    <source>
        <dbReference type="ARBA" id="ARBA00022723"/>
    </source>
</evidence>
<gene>
    <name evidence="9" type="ORF">BDZ85DRAFT_191777</name>
</gene>